<dbReference type="AlphaFoldDB" id="A0A7G5FIM0"/>
<dbReference type="InterPro" id="IPR050834">
    <property type="entry name" value="Glycosyltransf_2"/>
</dbReference>
<dbReference type="PANTHER" id="PTHR43685">
    <property type="entry name" value="GLYCOSYLTRANSFERASE"/>
    <property type="match status" value="1"/>
</dbReference>
<organism evidence="2 3">
    <name type="scientific">Corynebacterium hindlerae</name>
    <dbReference type="NCBI Taxonomy" id="699041"/>
    <lineage>
        <taxon>Bacteria</taxon>
        <taxon>Bacillati</taxon>
        <taxon>Actinomycetota</taxon>
        <taxon>Actinomycetes</taxon>
        <taxon>Mycobacteriales</taxon>
        <taxon>Corynebacteriaceae</taxon>
        <taxon>Corynebacterium</taxon>
    </lineage>
</organism>
<gene>
    <name evidence="2" type="ORF">HW450_05325</name>
</gene>
<dbReference type="InterPro" id="IPR001173">
    <property type="entry name" value="Glyco_trans_2-like"/>
</dbReference>
<name>A0A7G5FIM0_9CORY</name>
<reference evidence="2 3" key="1">
    <citation type="submission" date="2020-07" db="EMBL/GenBank/DDBJ databases">
        <title>non toxigenic Corynebacterium sp. nov from a clinical source.</title>
        <authorList>
            <person name="Bernier A.-M."/>
            <person name="Bernard K."/>
        </authorList>
    </citation>
    <scope>NUCLEOTIDE SEQUENCE [LARGE SCALE GENOMIC DNA]</scope>
    <source>
        <strain evidence="3">NML 93-0612</strain>
    </source>
</reference>
<proteinExistence type="predicted"/>
<evidence type="ECO:0000259" key="1">
    <source>
        <dbReference type="Pfam" id="PF00535"/>
    </source>
</evidence>
<dbReference type="GO" id="GO:0016740">
    <property type="term" value="F:transferase activity"/>
    <property type="evidence" value="ECO:0007669"/>
    <property type="project" value="UniProtKB-KW"/>
</dbReference>
<protein>
    <submittedName>
        <fullName evidence="2">Glycosyltransferase</fullName>
    </submittedName>
</protein>
<dbReference type="Gene3D" id="3.90.550.10">
    <property type="entry name" value="Spore Coat Polysaccharide Biosynthesis Protein SpsA, Chain A"/>
    <property type="match status" value="1"/>
</dbReference>
<dbReference type="CDD" id="cd00761">
    <property type="entry name" value="Glyco_tranf_GTA_type"/>
    <property type="match status" value="1"/>
</dbReference>
<dbReference type="EMBL" id="CP059833">
    <property type="protein sequence ID" value="QMV86461.1"/>
    <property type="molecule type" value="Genomic_DNA"/>
</dbReference>
<keyword evidence="3" id="KW-1185">Reference proteome</keyword>
<evidence type="ECO:0000313" key="3">
    <source>
        <dbReference type="Proteomes" id="UP000515570"/>
    </source>
</evidence>
<dbReference type="Pfam" id="PF00535">
    <property type="entry name" value="Glycos_transf_2"/>
    <property type="match status" value="1"/>
</dbReference>
<sequence>MDNQRSLVGVLDTETMELGVISGDFSAPRAAILVRKGIRTLGYTWLDGTYDLVERAIAATEGADAQRAWDCCSGSQLKASVVLCTLGSTALLRIAVESLLTQDHENFELIVVDNDPTSGNVAQQLEAISDPRLRIVAESRRGLSFARNTGVSVSTGDVVAFTDDDAITDRHWLSALLAVFEADDEGRVGAVTGPVFPAELLHPSQRFFEARGGFPKVTSPTVWSLSKSNASVVGFGEPGEGGPLYPFATARVGAGVSMAFRRAVLEEIGPFDTSLGAGTLTNGGEDLDAFARVLHAGFAIITNPDAIVHHVHRRDLSGLEKQSFGNGTGMAALLCKTVVHRPQSIVQLAGRIPAVARRLAPGSQRMVGSDPDVPRSLTKAEITGFVIGPWRYLRAAARQWRSWR</sequence>
<dbReference type="Proteomes" id="UP000515570">
    <property type="component" value="Chromosome"/>
</dbReference>
<dbReference type="PANTHER" id="PTHR43685:SF2">
    <property type="entry name" value="GLYCOSYLTRANSFERASE 2-LIKE DOMAIN-CONTAINING PROTEIN"/>
    <property type="match status" value="1"/>
</dbReference>
<feature type="domain" description="Glycosyltransferase 2-like" evidence="1">
    <location>
        <begin position="80"/>
        <end position="191"/>
    </location>
</feature>
<dbReference type="InterPro" id="IPR029044">
    <property type="entry name" value="Nucleotide-diphossugar_trans"/>
</dbReference>
<accession>A0A7G5FIM0</accession>
<dbReference type="SUPFAM" id="SSF53448">
    <property type="entry name" value="Nucleotide-diphospho-sugar transferases"/>
    <property type="match status" value="1"/>
</dbReference>
<keyword evidence="2" id="KW-0808">Transferase</keyword>
<evidence type="ECO:0000313" key="2">
    <source>
        <dbReference type="EMBL" id="QMV86461.1"/>
    </source>
</evidence>